<dbReference type="OrthoDB" id="2989236at2"/>
<evidence type="ECO:0000313" key="2">
    <source>
        <dbReference type="Proteomes" id="UP000322294"/>
    </source>
</evidence>
<dbReference type="Gene3D" id="2.60.40.2000">
    <property type="match status" value="1"/>
</dbReference>
<dbReference type="Proteomes" id="UP000322294">
    <property type="component" value="Unassembled WGS sequence"/>
</dbReference>
<reference evidence="1 2" key="1">
    <citation type="submission" date="2019-07" db="EMBL/GenBank/DDBJ databases">
        <title>Genomic Encyclopedia of Type Strains, Phase I: the one thousand microbial genomes (KMG-I) project.</title>
        <authorList>
            <person name="Kyrpides N."/>
        </authorList>
    </citation>
    <scope>NUCLEOTIDE SEQUENCE [LARGE SCALE GENOMIC DNA]</scope>
    <source>
        <strain evidence="1 2">DSM 16647</strain>
    </source>
</reference>
<dbReference type="NCBIfam" id="TIGR02856">
    <property type="entry name" value="spore_yqfC"/>
    <property type="match status" value="1"/>
</dbReference>
<evidence type="ECO:0000313" key="1">
    <source>
        <dbReference type="EMBL" id="TYP54976.1"/>
    </source>
</evidence>
<dbReference type="AlphaFoldDB" id="A0A5S5AVE3"/>
<dbReference type="InterPro" id="IPR022476">
    <property type="entry name" value="Spore_YabP/YqfC"/>
</dbReference>
<organism evidence="1 2">
    <name type="scientific">Thermosediminibacter litoriperuensis</name>
    <dbReference type="NCBI Taxonomy" id="291989"/>
    <lineage>
        <taxon>Bacteria</taxon>
        <taxon>Bacillati</taxon>
        <taxon>Bacillota</taxon>
        <taxon>Clostridia</taxon>
        <taxon>Thermosediminibacterales</taxon>
        <taxon>Thermosediminibacteraceae</taxon>
        <taxon>Thermosediminibacter</taxon>
    </lineage>
</organism>
<dbReference type="RefSeq" id="WP_148867060.1">
    <property type="nucleotide sequence ID" value="NZ_VNHO01000011.1"/>
</dbReference>
<keyword evidence="2" id="KW-1185">Reference proteome</keyword>
<name>A0A5S5AVE3_9FIRM</name>
<sequence>MKRTNQEGLKARIFDALELPKDIVLDLPRITVTGKVGAFIENHKGILEYSSDRVCINTKLGPLVIKGQDLIIKSVVADEIVVEGKIRSLEFEE</sequence>
<protein>
    <submittedName>
        <fullName evidence="1">Sporulation protein YqfC</fullName>
    </submittedName>
</protein>
<proteinExistence type="predicted"/>
<dbReference type="Pfam" id="PF07873">
    <property type="entry name" value="YabP"/>
    <property type="match status" value="1"/>
</dbReference>
<accession>A0A5S5AVE3</accession>
<comment type="caution">
    <text evidence="1">The sequence shown here is derived from an EMBL/GenBank/DDBJ whole genome shotgun (WGS) entry which is preliminary data.</text>
</comment>
<dbReference type="InterPro" id="IPR022477">
    <property type="entry name" value="Spore_YqfC"/>
</dbReference>
<dbReference type="InterPro" id="IPR038705">
    <property type="entry name" value="YabP_sf"/>
</dbReference>
<gene>
    <name evidence="1" type="ORF">LZ11_01301</name>
</gene>
<dbReference type="EMBL" id="VNHO01000011">
    <property type="protein sequence ID" value="TYP54976.1"/>
    <property type="molecule type" value="Genomic_DNA"/>
</dbReference>